<dbReference type="InterPro" id="IPR052960">
    <property type="entry name" value="GlcN6P_deaminase-like"/>
</dbReference>
<sequence>MLAVHPSTTYQFEKIPTRIYENSAVASKEVAGRIASLIRHKAQRGEMAILGLATGSTPTGVYNELVRMHEEEGLSFQNVISFNLDEYYPMQPDALQSYHRFMNEYLFDRVDIKRENVHIPDGTLSLEEVDNYCQEYERKIDEAGGLDIQVLGIGRTGHIGFNEPGSSITSRTRMIALDRITIRDAASDFFAEENVPRRAITMGVGTIMKAKAVLLLAWGEGKAPIIKETVEGEISELIPATFLQKHDNAEILLDEAASAPHLPISPDLPHFPHSPLLIVFPYWILINRPFLIIFLNQFRKISIFFLQKLQVLFFHSISKFKISHIYG</sequence>
<dbReference type="GO" id="GO:0005975">
    <property type="term" value="P:carbohydrate metabolic process"/>
    <property type="evidence" value="ECO:0007669"/>
    <property type="project" value="InterPro"/>
</dbReference>
<comment type="caution">
    <text evidence="4">The sequence shown here is derived from an EMBL/GenBank/DDBJ whole genome shotgun (WGS) entry which is preliminary data.</text>
</comment>
<dbReference type="NCBIfam" id="NF002557">
    <property type="entry name" value="PRK02122.1"/>
    <property type="match status" value="1"/>
</dbReference>
<gene>
    <name evidence="4" type="ORF">BJP37_12740</name>
</gene>
<keyword evidence="5" id="KW-1185">Reference proteome</keyword>
<dbReference type="PANTHER" id="PTHR42892:SF1">
    <property type="entry name" value="GLUCOSAMINE-6-PHOSPHATE ISOMERASE"/>
    <property type="match status" value="1"/>
</dbReference>
<evidence type="ECO:0000256" key="2">
    <source>
        <dbReference type="NCBIfam" id="TIGR00502"/>
    </source>
</evidence>
<dbReference type="Pfam" id="PF01182">
    <property type="entry name" value="Glucosamine_iso"/>
    <property type="match status" value="1"/>
</dbReference>
<dbReference type="Proteomes" id="UP000186657">
    <property type="component" value="Unassembled WGS sequence"/>
</dbReference>
<dbReference type="NCBIfam" id="TIGR00502">
    <property type="entry name" value="nagB"/>
    <property type="match status" value="1"/>
</dbReference>
<dbReference type="InterPro" id="IPR006148">
    <property type="entry name" value="Glc/Gal-6P_isomerase"/>
</dbReference>
<organism evidence="4 5">
    <name type="scientific">Moorena bouillonii PNG</name>
    <dbReference type="NCBI Taxonomy" id="568701"/>
    <lineage>
        <taxon>Bacteria</taxon>
        <taxon>Bacillati</taxon>
        <taxon>Cyanobacteriota</taxon>
        <taxon>Cyanophyceae</taxon>
        <taxon>Coleofasciculales</taxon>
        <taxon>Coleofasciculaceae</taxon>
        <taxon>Moorena</taxon>
    </lineage>
</organism>
<dbReference type="CDD" id="cd01399">
    <property type="entry name" value="GlcN6P_deaminase"/>
    <property type="match status" value="1"/>
</dbReference>
<dbReference type="SUPFAM" id="SSF100950">
    <property type="entry name" value="NagB/RpiA/CoA transferase-like"/>
    <property type="match status" value="1"/>
</dbReference>
<reference evidence="4 5" key="1">
    <citation type="submission" date="2016-10" db="EMBL/GenBank/DDBJ databases">
        <title>Comparative genomics uncovers the prolific and rare metabolic potential of the cyanobacterial genus Moorea.</title>
        <authorList>
            <person name="Leao T."/>
            <person name="Castelao G."/>
            <person name="Korobeynikov A."/>
            <person name="Monroe E.A."/>
            <person name="Podell S."/>
            <person name="Glukhov E."/>
            <person name="Allen E."/>
            <person name="Gerwick W.H."/>
            <person name="Gerwick L."/>
        </authorList>
    </citation>
    <scope>NUCLEOTIDE SEQUENCE [LARGE SCALE GENOMIC DNA]</scope>
    <source>
        <strain evidence="4 5">PNG5-198</strain>
    </source>
</reference>
<dbReference type="GO" id="GO:0006046">
    <property type="term" value="P:N-acetylglucosamine catabolic process"/>
    <property type="evidence" value="ECO:0007669"/>
    <property type="project" value="UniProtKB-UniRule"/>
</dbReference>
<proteinExistence type="predicted"/>
<protein>
    <recommendedName>
        <fullName evidence="2">Glucosamine-6-phosphate deaminase</fullName>
        <ecNumber evidence="2">3.5.99.6</ecNumber>
    </recommendedName>
</protein>
<evidence type="ECO:0000313" key="4">
    <source>
        <dbReference type="EMBL" id="OLT59767.1"/>
    </source>
</evidence>
<accession>A0A1U7N1D6</accession>
<dbReference type="GO" id="GO:0004342">
    <property type="term" value="F:glucosamine-6-phosphate deaminase activity"/>
    <property type="evidence" value="ECO:0007669"/>
    <property type="project" value="UniProtKB-UniRule"/>
</dbReference>
<dbReference type="PANTHER" id="PTHR42892">
    <property type="entry name" value="GLUCOSAMINE-6-PHOSPHATE DEAMINASE-LIKE PROTEIN BT_0258-RELATED"/>
    <property type="match status" value="1"/>
</dbReference>
<dbReference type="Gene3D" id="3.40.50.1360">
    <property type="match status" value="1"/>
</dbReference>
<evidence type="ECO:0000259" key="3">
    <source>
        <dbReference type="Pfam" id="PF01182"/>
    </source>
</evidence>
<dbReference type="AlphaFoldDB" id="A0A1U7N1D6"/>
<keyword evidence="1" id="KW-0119">Carbohydrate metabolism</keyword>
<dbReference type="InterPro" id="IPR037171">
    <property type="entry name" value="NagB/RpiA_transferase-like"/>
</dbReference>
<evidence type="ECO:0000313" key="5">
    <source>
        <dbReference type="Proteomes" id="UP000186657"/>
    </source>
</evidence>
<evidence type="ECO:0000256" key="1">
    <source>
        <dbReference type="ARBA" id="ARBA00023277"/>
    </source>
</evidence>
<feature type="domain" description="Glucosamine/galactosamine-6-phosphate isomerase" evidence="3">
    <location>
        <begin position="24"/>
        <end position="247"/>
    </location>
</feature>
<dbReference type="EMBL" id="MKZS01000001">
    <property type="protein sequence ID" value="OLT59767.1"/>
    <property type="molecule type" value="Genomic_DNA"/>
</dbReference>
<dbReference type="EC" id="3.5.99.6" evidence="2"/>
<name>A0A1U7N1D6_9CYAN</name>
<dbReference type="InterPro" id="IPR004547">
    <property type="entry name" value="Glucosamine6P_isomerase"/>
</dbReference>